<accession>A0A5A5TJ62</accession>
<dbReference type="Proteomes" id="UP000322530">
    <property type="component" value="Unassembled WGS sequence"/>
</dbReference>
<evidence type="ECO:0000313" key="4">
    <source>
        <dbReference type="Proteomes" id="UP000322530"/>
    </source>
</evidence>
<protein>
    <submittedName>
        <fullName evidence="3">Aldo/keto reductase</fullName>
    </submittedName>
</protein>
<dbReference type="SUPFAM" id="SSF51430">
    <property type="entry name" value="NAD(P)-linked oxidoreductase"/>
    <property type="match status" value="1"/>
</dbReference>
<dbReference type="PRINTS" id="PR00069">
    <property type="entry name" value="ALDKETRDTASE"/>
</dbReference>
<dbReference type="PANTHER" id="PTHR43364:SF4">
    <property type="entry name" value="NAD(P)-LINKED OXIDOREDUCTASE SUPERFAMILY PROTEIN"/>
    <property type="match status" value="1"/>
</dbReference>
<dbReference type="InterPro" id="IPR020471">
    <property type="entry name" value="AKR"/>
</dbReference>
<dbReference type="FunFam" id="3.20.20.100:FF:000004">
    <property type="entry name" value="Oxidoreductase, aldo/keto reductase"/>
    <property type="match status" value="1"/>
</dbReference>
<dbReference type="EMBL" id="BIXY01000113">
    <property type="protein sequence ID" value="GCF11457.1"/>
    <property type="molecule type" value="Genomic_DNA"/>
</dbReference>
<dbReference type="GO" id="GO:0016491">
    <property type="term" value="F:oxidoreductase activity"/>
    <property type="evidence" value="ECO:0007669"/>
    <property type="project" value="UniProtKB-KW"/>
</dbReference>
<dbReference type="Gene3D" id="3.20.20.100">
    <property type="entry name" value="NADP-dependent oxidoreductase domain"/>
    <property type="match status" value="1"/>
</dbReference>
<dbReference type="Pfam" id="PF00248">
    <property type="entry name" value="Aldo_ket_red"/>
    <property type="match status" value="1"/>
</dbReference>
<reference evidence="3 4" key="1">
    <citation type="submission" date="2019-01" db="EMBL/GenBank/DDBJ databases">
        <title>Draft genome sequence of Dictyobacter sp. Uno17.</title>
        <authorList>
            <person name="Wang C.M."/>
            <person name="Zheng Y."/>
            <person name="Sakai Y."/>
            <person name="Abe K."/>
            <person name="Yokota A."/>
            <person name="Yabe S."/>
        </authorList>
    </citation>
    <scope>NUCLEOTIDE SEQUENCE [LARGE SCALE GENOMIC DNA]</scope>
    <source>
        <strain evidence="3 4">Uno17</strain>
    </source>
</reference>
<proteinExistence type="predicted"/>
<evidence type="ECO:0000313" key="3">
    <source>
        <dbReference type="EMBL" id="GCF11457.1"/>
    </source>
</evidence>
<keyword evidence="4" id="KW-1185">Reference proteome</keyword>
<name>A0A5A5TJ62_9CHLR</name>
<dbReference type="PANTHER" id="PTHR43364">
    <property type="entry name" value="NADH-SPECIFIC METHYLGLYOXAL REDUCTASE-RELATED"/>
    <property type="match status" value="1"/>
</dbReference>
<comment type="caution">
    <text evidence="3">The sequence shown here is derived from an EMBL/GenBank/DDBJ whole genome shotgun (WGS) entry which is preliminary data.</text>
</comment>
<feature type="domain" description="NADP-dependent oxidoreductase" evidence="2">
    <location>
        <begin position="48"/>
        <end position="355"/>
    </location>
</feature>
<dbReference type="InterPro" id="IPR036812">
    <property type="entry name" value="NAD(P)_OxRdtase_dom_sf"/>
</dbReference>
<evidence type="ECO:0000256" key="1">
    <source>
        <dbReference type="ARBA" id="ARBA00023002"/>
    </source>
</evidence>
<keyword evidence="1" id="KW-0560">Oxidoreductase</keyword>
<organism evidence="3 4">
    <name type="scientific">Dictyobacter arantiisoli</name>
    <dbReference type="NCBI Taxonomy" id="2014874"/>
    <lineage>
        <taxon>Bacteria</taxon>
        <taxon>Bacillati</taxon>
        <taxon>Chloroflexota</taxon>
        <taxon>Ktedonobacteria</taxon>
        <taxon>Ktedonobacterales</taxon>
        <taxon>Dictyobacteraceae</taxon>
        <taxon>Dictyobacter</taxon>
    </lineage>
</organism>
<dbReference type="InterPro" id="IPR050523">
    <property type="entry name" value="AKR_Detox_Biosynth"/>
</dbReference>
<dbReference type="InterPro" id="IPR023210">
    <property type="entry name" value="NADP_OxRdtase_dom"/>
</dbReference>
<sequence length="369" mass="41404">MHFYLLVILITQTCHPDASEEHLDALTRKGHRNMKIKRLGQTGLKVSEICLGTMTFGIQANEATAFQIMDVADQNGVTFFDTADMYPLGADPDEIGQTEVIVGKWLRERKARERIVLATKCGGATGPTANDRGASRKHIIAACDQSLRRLQTDYIDLYQIHFPDPETPIEETMDALDTLVRSGKVRYLGCSNYAAWQLADAHAVSQLQGLARFESVQPRYNILFRMIEEELIPLCQAHNVGIIVYNPLAGGMLTGRYRASKTVQEGTRFNLKNSGELYRRRYWKDAAFEAVDQLNSFFEPRGKGLVHVALSWVLAQPGITSAIVGASKPEQLSESLKALEVSLNDEELQTCNELWYQLPREQDATIARR</sequence>
<dbReference type="AlphaFoldDB" id="A0A5A5TJ62"/>
<evidence type="ECO:0000259" key="2">
    <source>
        <dbReference type="Pfam" id="PF00248"/>
    </source>
</evidence>
<gene>
    <name evidence="3" type="ORF">KDI_50210</name>
</gene>
<dbReference type="GO" id="GO:0005829">
    <property type="term" value="C:cytosol"/>
    <property type="evidence" value="ECO:0007669"/>
    <property type="project" value="UniProtKB-ARBA"/>
</dbReference>